<evidence type="ECO:0000313" key="2">
    <source>
        <dbReference type="Proteomes" id="UP000198287"/>
    </source>
</evidence>
<proteinExistence type="predicted"/>
<accession>A0A226EJL0</accession>
<gene>
    <name evidence="1" type="ORF">Fcan01_08193</name>
</gene>
<keyword evidence="2" id="KW-1185">Reference proteome</keyword>
<evidence type="ECO:0000313" key="1">
    <source>
        <dbReference type="EMBL" id="OXA57307.1"/>
    </source>
</evidence>
<dbReference type="AlphaFoldDB" id="A0A226EJL0"/>
<protein>
    <submittedName>
        <fullName evidence="1">Uncharacterized protein</fullName>
    </submittedName>
</protein>
<reference evidence="1 2" key="1">
    <citation type="submission" date="2015-12" db="EMBL/GenBank/DDBJ databases">
        <title>The genome of Folsomia candida.</title>
        <authorList>
            <person name="Faddeeva A."/>
            <person name="Derks M.F."/>
            <person name="Anvar Y."/>
            <person name="Smit S."/>
            <person name="Van Straalen N."/>
            <person name="Roelofs D."/>
        </authorList>
    </citation>
    <scope>NUCLEOTIDE SEQUENCE [LARGE SCALE GENOMIC DNA]</scope>
    <source>
        <strain evidence="1 2">VU population</strain>
        <tissue evidence="1">Whole body</tissue>
    </source>
</reference>
<dbReference type="EMBL" id="LNIX01000003">
    <property type="protein sequence ID" value="OXA57307.1"/>
    <property type="molecule type" value="Genomic_DNA"/>
</dbReference>
<organism evidence="1 2">
    <name type="scientific">Folsomia candida</name>
    <name type="common">Springtail</name>
    <dbReference type="NCBI Taxonomy" id="158441"/>
    <lineage>
        <taxon>Eukaryota</taxon>
        <taxon>Metazoa</taxon>
        <taxon>Ecdysozoa</taxon>
        <taxon>Arthropoda</taxon>
        <taxon>Hexapoda</taxon>
        <taxon>Collembola</taxon>
        <taxon>Entomobryomorpha</taxon>
        <taxon>Isotomoidea</taxon>
        <taxon>Isotomidae</taxon>
        <taxon>Proisotominae</taxon>
        <taxon>Folsomia</taxon>
    </lineage>
</organism>
<comment type="caution">
    <text evidence="1">The sequence shown here is derived from an EMBL/GenBank/DDBJ whole genome shotgun (WGS) entry which is preliminary data.</text>
</comment>
<name>A0A226EJL0_FOLCA</name>
<sequence length="189" mass="22252">MRSTAVLRWSVGPLRRGESALKDIYNCRLEIFYNCGKAVGKSLVHSGNNGGRGKSKKEMDKVRVKWVNGVHGLRQLRKKSSLPSCWRWMEEKTQEYYGYYHMQLKIEELCESGQIFHPLLPHRHFRRRKQVFNCYSLRFDLWLTGEGDEVWHYILQIKLSGDTTLDRMNHDTSQLSYIKIEGLRQVLAC</sequence>
<dbReference type="Proteomes" id="UP000198287">
    <property type="component" value="Unassembled WGS sequence"/>
</dbReference>